<evidence type="ECO:0000313" key="2">
    <source>
        <dbReference type="EMBL" id="MBA0553319.1"/>
    </source>
</evidence>
<name>A0A7J8LLP0_9ROSI</name>
<keyword evidence="3" id="KW-1185">Reference proteome</keyword>
<dbReference type="Pfam" id="PF13456">
    <property type="entry name" value="RVT_3"/>
    <property type="match status" value="1"/>
</dbReference>
<dbReference type="Gene3D" id="3.30.420.10">
    <property type="entry name" value="Ribonuclease H-like superfamily/Ribonuclease H"/>
    <property type="match status" value="1"/>
</dbReference>
<dbReference type="PANTHER" id="PTHR47723:SF19">
    <property type="entry name" value="POLYNUCLEOTIDYL TRANSFERASE, RIBONUCLEASE H-LIKE SUPERFAMILY PROTEIN"/>
    <property type="match status" value="1"/>
</dbReference>
<dbReference type="AlphaFoldDB" id="A0A7J8LLP0"/>
<dbReference type="GO" id="GO:0004523">
    <property type="term" value="F:RNA-DNA hybrid ribonuclease activity"/>
    <property type="evidence" value="ECO:0007669"/>
    <property type="project" value="InterPro"/>
</dbReference>
<feature type="non-terminal residue" evidence="2">
    <location>
        <position position="121"/>
    </location>
</feature>
<dbReference type="Proteomes" id="UP000593572">
    <property type="component" value="Unassembled WGS sequence"/>
</dbReference>
<comment type="caution">
    <text evidence="2">The sequence shown here is derived from an EMBL/GenBank/DDBJ whole genome shotgun (WGS) entry which is preliminary data.</text>
</comment>
<evidence type="ECO:0000259" key="1">
    <source>
        <dbReference type="Pfam" id="PF13456"/>
    </source>
</evidence>
<protein>
    <recommendedName>
        <fullName evidence="1">RNase H type-1 domain-containing protein</fullName>
    </recommendedName>
</protein>
<dbReference type="CDD" id="cd06222">
    <property type="entry name" value="RNase_H_like"/>
    <property type="match status" value="1"/>
</dbReference>
<dbReference type="GO" id="GO:0003676">
    <property type="term" value="F:nucleic acid binding"/>
    <property type="evidence" value="ECO:0007669"/>
    <property type="project" value="InterPro"/>
</dbReference>
<sequence>MGSYTIRNDIVPVLFDSKARAAVRGLRFATDMRFSYIELEGDSRSVIRKLSGKQLDRSSISAIIEDGTALPTWFEQCIFKLIPREGNQSAHLFAKEGFASTRDMFYVEEVPELVRGVVESN</sequence>
<feature type="domain" description="RNase H type-1" evidence="1">
    <location>
        <begin position="19"/>
        <end position="96"/>
    </location>
</feature>
<proteinExistence type="predicted"/>
<evidence type="ECO:0000313" key="3">
    <source>
        <dbReference type="Proteomes" id="UP000593572"/>
    </source>
</evidence>
<accession>A0A7J8LLP0</accession>
<dbReference type="InterPro" id="IPR044730">
    <property type="entry name" value="RNase_H-like_dom_plant"/>
</dbReference>
<dbReference type="EMBL" id="JABEZX010000004">
    <property type="protein sequence ID" value="MBA0553319.1"/>
    <property type="molecule type" value="Genomic_DNA"/>
</dbReference>
<gene>
    <name evidence="2" type="ORF">Golob_012509</name>
</gene>
<dbReference type="InterPro" id="IPR002156">
    <property type="entry name" value="RNaseH_domain"/>
</dbReference>
<dbReference type="PANTHER" id="PTHR47723">
    <property type="entry name" value="OS05G0353850 PROTEIN"/>
    <property type="match status" value="1"/>
</dbReference>
<dbReference type="InterPro" id="IPR053151">
    <property type="entry name" value="RNase_H-like"/>
</dbReference>
<dbReference type="InterPro" id="IPR036397">
    <property type="entry name" value="RNaseH_sf"/>
</dbReference>
<reference evidence="2 3" key="1">
    <citation type="journal article" date="2019" name="Genome Biol. Evol.">
        <title>Insights into the evolution of the New World diploid cottons (Gossypium, subgenus Houzingenia) based on genome sequencing.</title>
        <authorList>
            <person name="Grover C.E."/>
            <person name="Arick M.A. 2nd"/>
            <person name="Thrash A."/>
            <person name="Conover J.L."/>
            <person name="Sanders W.S."/>
            <person name="Peterson D.G."/>
            <person name="Frelichowski J.E."/>
            <person name="Scheffler J.A."/>
            <person name="Scheffler B.E."/>
            <person name="Wendel J.F."/>
        </authorList>
    </citation>
    <scope>NUCLEOTIDE SEQUENCE [LARGE SCALE GENOMIC DNA]</scope>
    <source>
        <strain evidence="2">157</strain>
        <tissue evidence="2">Leaf</tissue>
    </source>
</reference>
<organism evidence="2 3">
    <name type="scientific">Gossypium lobatum</name>
    <dbReference type="NCBI Taxonomy" id="34289"/>
    <lineage>
        <taxon>Eukaryota</taxon>
        <taxon>Viridiplantae</taxon>
        <taxon>Streptophyta</taxon>
        <taxon>Embryophyta</taxon>
        <taxon>Tracheophyta</taxon>
        <taxon>Spermatophyta</taxon>
        <taxon>Magnoliopsida</taxon>
        <taxon>eudicotyledons</taxon>
        <taxon>Gunneridae</taxon>
        <taxon>Pentapetalae</taxon>
        <taxon>rosids</taxon>
        <taxon>malvids</taxon>
        <taxon>Malvales</taxon>
        <taxon>Malvaceae</taxon>
        <taxon>Malvoideae</taxon>
        <taxon>Gossypium</taxon>
    </lineage>
</organism>